<dbReference type="Proteomes" id="UP001164929">
    <property type="component" value="Chromosome 1"/>
</dbReference>
<accession>A0AAD6WJ77</accession>
<evidence type="ECO:0000313" key="1">
    <source>
        <dbReference type="EMBL" id="KAJ7014963.1"/>
    </source>
</evidence>
<proteinExistence type="predicted"/>
<comment type="caution">
    <text evidence="1">The sequence shown here is derived from an EMBL/GenBank/DDBJ whole genome shotgun (WGS) entry which is preliminary data.</text>
</comment>
<protein>
    <submittedName>
        <fullName evidence="1">Uncharacterized protein</fullName>
    </submittedName>
</protein>
<dbReference type="AlphaFoldDB" id="A0AAD6WJ77"/>
<organism evidence="1 2">
    <name type="scientific">Populus alba x Populus x berolinensis</name>
    <dbReference type="NCBI Taxonomy" id="444605"/>
    <lineage>
        <taxon>Eukaryota</taxon>
        <taxon>Viridiplantae</taxon>
        <taxon>Streptophyta</taxon>
        <taxon>Embryophyta</taxon>
        <taxon>Tracheophyta</taxon>
        <taxon>Spermatophyta</taxon>
        <taxon>Magnoliopsida</taxon>
        <taxon>eudicotyledons</taxon>
        <taxon>Gunneridae</taxon>
        <taxon>Pentapetalae</taxon>
        <taxon>rosids</taxon>
        <taxon>fabids</taxon>
        <taxon>Malpighiales</taxon>
        <taxon>Salicaceae</taxon>
        <taxon>Saliceae</taxon>
        <taxon>Populus</taxon>
    </lineage>
</organism>
<keyword evidence="2" id="KW-1185">Reference proteome</keyword>
<evidence type="ECO:0000313" key="2">
    <source>
        <dbReference type="Proteomes" id="UP001164929"/>
    </source>
</evidence>
<dbReference type="EMBL" id="JAQIZT010000001">
    <property type="protein sequence ID" value="KAJ7014963.1"/>
    <property type="molecule type" value="Genomic_DNA"/>
</dbReference>
<reference evidence="1 2" key="1">
    <citation type="journal article" date="2023" name="Mol. Ecol. Resour.">
        <title>Chromosome-level genome assembly of a triploid poplar Populus alba 'Berolinensis'.</title>
        <authorList>
            <person name="Chen S."/>
            <person name="Yu Y."/>
            <person name="Wang X."/>
            <person name="Wang S."/>
            <person name="Zhang T."/>
            <person name="Zhou Y."/>
            <person name="He R."/>
            <person name="Meng N."/>
            <person name="Wang Y."/>
            <person name="Liu W."/>
            <person name="Liu Z."/>
            <person name="Liu J."/>
            <person name="Guo Q."/>
            <person name="Huang H."/>
            <person name="Sederoff R.R."/>
            <person name="Wang G."/>
            <person name="Qu G."/>
            <person name="Chen S."/>
        </authorList>
    </citation>
    <scope>NUCLEOTIDE SEQUENCE [LARGE SCALE GENOMIC DNA]</scope>
    <source>
        <strain evidence="1">SC-2020</strain>
    </source>
</reference>
<sequence length="49" mass="5728">MSLEAIELPLHLHLHLLFLPAFTEIFMTLLKGKSQSQPCWGFQRENMMV</sequence>
<name>A0AAD6WJ77_9ROSI</name>
<gene>
    <name evidence="1" type="ORF">NC653_004302</name>
</gene>